<evidence type="ECO:0000313" key="3">
    <source>
        <dbReference type="Proteomes" id="UP001341840"/>
    </source>
</evidence>
<dbReference type="InterPro" id="IPR052929">
    <property type="entry name" value="RNase_H-like_EbsB-rel"/>
</dbReference>
<protein>
    <recommendedName>
        <fullName evidence="1">RNase H type-1 domain-containing protein</fullName>
    </recommendedName>
</protein>
<dbReference type="PANTHER" id="PTHR47074">
    <property type="entry name" value="BNAC02G40300D PROTEIN"/>
    <property type="match status" value="1"/>
</dbReference>
<feature type="domain" description="RNase H type-1" evidence="1">
    <location>
        <begin position="91"/>
        <end position="152"/>
    </location>
</feature>
<evidence type="ECO:0000313" key="2">
    <source>
        <dbReference type="EMBL" id="MED6183197.1"/>
    </source>
</evidence>
<name>A0ABU6WBN0_9FABA</name>
<dbReference type="Pfam" id="PF13456">
    <property type="entry name" value="RVT_3"/>
    <property type="match status" value="1"/>
</dbReference>
<dbReference type="EMBL" id="JASCZI010181415">
    <property type="protein sequence ID" value="MED6183197.1"/>
    <property type="molecule type" value="Genomic_DNA"/>
</dbReference>
<reference evidence="2 3" key="1">
    <citation type="journal article" date="2023" name="Plants (Basel)">
        <title>Bridging the Gap: Combining Genomics and Transcriptomics Approaches to Understand Stylosanthes scabra, an Orphan Legume from the Brazilian Caatinga.</title>
        <authorList>
            <person name="Ferreira-Neto J.R.C."/>
            <person name="da Silva M.D."/>
            <person name="Binneck E."/>
            <person name="de Melo N.F."/>
            <person name="da Silva R.H."/>
            <person name="de Melo A.L.T.M."/>
            <person name="Pandolfi V."/>
            <person name="Bustamante F.O."/>
            <person name="Brasileiro-Vidal A.C."/>
            <person name="Benko-Iseppon A.M."/>
        </authorList>
    </citation>
    <scope>NUCLEOTIDE SEQUENCE [LARGE SCALE GENOMIC DNA]</scope>
    <source>
        <tissue evidence="2">Leaves</tissue>
    </source>
</reference>
<sequence length="156" mass="17530">MLKALTEDRRMFFLCRLYSILQGRNKVIFEHLESPLEIVLVPPTSCKGNAADFQNCVHCEPSLGSQRPNFWSAPSPGTYKMNVNAIMINGRRGGVSVVVRNWEGAIMATATLEICSSLSVKEAEEMTVFFGLQLAAQWCFLNIEIEWDSWGVHEAM</sequence>
<gene>
    <name evidence="2" type="ORF">PIB30_035799</name>
</gene>
<proteinExistence type="predicted"/>
<evidence type="ECO:0000259" key="1">
    <source>
        <dbReference type="Pfam" id="PF13456"/>
    </source>
</evidence>
<dbReference type="InterPro" id="IPR002156">
    <property type="entry name" value="RNaseH_domain"/>
</dbReference>
<comment type="caution">
    <text evidence="2">The sequence shown here is derived from an EMBL/GenBank/DDBJ whole genome shotgun (WGS) entry which is preliminary data.</text>
</comment>
<keyword evidence="3" id="KW-1185">Reference proteome</keyword>
<accession>A0ABU6WBN0</accession>
<dbReference type="Proteomes" id="UP001341840">
    <property type="component" value="Unassembled WGS sequence"/>
</dbReference>
<organism evidence="2 3">
    <name type="scientific">Stylosanthes scabra</name>
    <dbReference type="NCBI Taxonomy" id="79078"/>
    <lineage>
        <taxon>Eukaryota</taxon>
        <taxon>Viridiplantae</taxon>
        <taxon>Streptophyta</taxon>
        <taxon>Embryophyta</taxon>
        <taxon>Tracheophyta</taxon>
        <taxon>Spermatophyta</taxon>
        <taxon>Magnoliopsida</taxon>
        <taxon>eudicotyledons</taxon>
        <taxon>Gunneridae</taxon>
        <taxon>Pentapetalae</taxon>
        <taxon>rosids</taxon>
        <taxon>fabids</taxon>
        <taxon>Fabales</taxon>
        <taxon>Fabaceae</taxon>
        <taxon>Papilionoideae</taxon>
        <taxon>50 kb inversion clade</taxon>
        <taxon>dalbergioids sensu lato</taxon>
        <taxon>Dalbergieae</taxon>
        <taxon>Pterocarpus clade</taxon>
        <taxon>Stylosanthes</taxon>
    </lineage>
</organism>
<dbReference type="PANTHER" id="PTHR47074:SF11">
    <property type="entry name" value="REVERSE TRANSCRIPTASE-LIKE PROTEIN"/>
    <property type="match status" value="1"/>
</dbReference>